<evidence type="ECO:0000256" key="1">
    <source>
        <dbReference type="SAM" id="MobiDB-lite"/>
    </source>
</evidence>
<dbReference type="InParanoid" id="E3K106"/>
<dbReference type="HOGENOM" id="CLU_863664_0_0_1"/>
<feature type="compositionally biased region" description="Pro residues" evidence="1">
    <location>
        <begin position="238"/>
        <end position="247"/>
    </location>
</feature>
<feature type="compositionally biased region" description="Low complexity" evidence="1">
    <location>
        <begin position="248"/>
        <end position="257"/>
    </location>
</feature>
<keyword evidence="2" id="KW-0472">Membrane</keyword>
<keyword evidence="2" id="KW-1133">Transmembrane helix</keyword>
<organism evidence="3 4">
    <name type="scientific">Puccinia graminis f. sp. tritici (strain CRL 75-36-700-3 / race SCCL)</name>
    <name type="common">Black stem rust fungus</name>
    <dbReference type="NCBI Taxonomy" id="418459"/>
    <lineage>
        <taxon>Eukaryota</taxon>
        <taxon>Fungi</taxon>
        <taxon>Dikarya</taxon>
        <taxon>Basidiomycota</taxon>
        <taxon>Pucciniomycotina</taxon>
        <taxon>Pucciniomycetes</taxon>
        <taxon>Pucciniales</taxon>
        <taxon>Pucciniaceae</taxon>
        <taxon>Puccinia</taxon>
    </lineage>
</organism>
<dbReference type="VEuPathDB" id="FungiDB:PGTG_03937"/>
<dbReference type="AlphaFoldDB" id="E3K106"/>
<reference key="1">
    <citation type="submission" date="2007-01" db="EMBL/GenBank/DDBJ databases">
        <title>The Genome Sequence of Puccinia graminis f. sp. tritici Strain CRL 75-36-700-3.</title>
        <authorList>
            <consortium name="The Broad Institute Genome Sequencing Platform"/>
            <person name="Birren B."/>
            <person name="Lander E."/>
            <person name="Galagan J."/>
            <person name="Nusbaum C."/>
            <person name="Devon K."/>
            <person name="Cuomo C."/>
            <person name="Jaffe D."/>
            <person name="Butler J."/>
            <person name="Alvarez P."/>
            <person name="Gnerre S."/>
            <person name="Grabherr M."/>
            <person name="Mauceli E."/>
            <person name="Brockman W."/>
            <person name="Young S."/>
            <person name="LaButti K."/>
            <person name="Sykes S."/>
            <person name="DeCaprio D."/>
            <person name="Crawford M."/>
            <person name="Koehrsen M."/>
            <person name="Engels R."/>
            <person name="Montgomery P."/>
            <person name="Pearson M."/>
            <person name="Howarth C."/>
            <person name="Larson L."/>
            <person name="White J."/>
            <person name="Zeng Q."/>
            <person name="Kodira C."/>
            <person name="Yandava C."/>
            <person name="Alvarado L."/>
            <person name="O'Leary S."/>
            <person name="Szabo L."/>
            <person name="Dean R."/>
            <person name="Schein J."/>
        </authorList>
    </citation>
    <scope>NUCLEOTIDE SEQUENCE</scope>
    <source>
        <strain>CRL 75-36-700-3</strain>
    </source>
</reference>
<feature type="compositionally biased region" description="Basic and acidic residues" evidence="1">
    <location>
        <begin position="9"/>
        <end position="21"/>
    </location>
</feature>
<dbReference type="RefSeq" id="XP_003322400.2">
    <property type="nucleotide sequence ID" value="XM_003322352.2"/>
</dbReference>
<evidence type="ECO:0000313" key="3">
    <source>
        <dbReference type="EMBL" id="EFP77981.2"/>
    </source>
</evidence>
<name>E3K106_PUCGT</name>
<evidence type="ECO:0000256" key="2">
    <source>
        <dbReference type="SAM" id="Phobius"/>
    </source>
</evidence>
<protein>
    <submittedName>
        <fullName evidence="3">Uncharacterized protein</fullName>
    </submittedName>
</protein>
<dbReference type="EMBL" id="DS178269">
    <property type="protein sequence ID" value="EFP77981.2"/>
    <property type="molecule type" value="Genomic_DNA"/>
</dbReference>
<proteinExistence type="predicted"/>
<dbReference type="KEGG" id="pgr:PGTG_03937"/>
<keyword evidence="2" id="KW-0812">Transmembrane</keyword>
<reference evidence="4" key="2">
    <citation type="journal article" date="2011" name="Proc. Natl. Acad. Sci. U.S.A.">
        <title>Obligate biotrophy features unraveled by the genomic analysis of rust fungi.</title>
        <authorList>
            <person name="Duplessis S."/>
            <person name="Cuomo C.A."/>
            <person name="Lin Y.-C."/>
            <person name="Aerts A."/>
            <person name="Tisserant E."/>
            <person name="Veneault-Fourrey C."/>
            <person name="Joly D.L."/>
            <person name="Hacquard S."/>
            <person name="Amselem J."/>
            <person name="Cantarel B.L."/>
            <person name="Chiu R."/>
            <person name="Coutinho P.M."/>
            <person name="Feau N."/>
            <person name="Field M."/>
            <person name="Frey P."/>
            <person name="Gelhaye E."/>
            <person name="Goldberg J."/>
            <person name="Grabherr M.G."/>
            <person name="Kodira C.D."/>
            <person name="Kohler A."/>
            <person name="Kuees U."/>
            <person name="Lindquist E.A."/>
            <person name="Lucas S.M."/>
            <person name="Mago R."/>
            <person name="Mauceli E."/>
            <person name="Morin E."/>
            <person name="Murat C."/>
            <person name="Pangilinan J.L."/>
            <person name="Park R."/>
            <person name="Pearson M."/>
            <person name="Quesneville H."/>
            <person name="Rouhier N."/>
            <person name="Sakthikumar S."/>
            <person name="Salamov A.A."/>
            <person name="Schmutz J."/>
            <person name="Selles B."/>
            <person name="Shapiro H."/>
            <person name="Tanguay P."/>
            <person name="Tuskan G.A."/>
            <person name="Henrissat B."/>
            <person name="Van de Peer Y."/>
            <person name="Rouze P."/>
            <person name="Ellis J.G."/>
            <person name="Dodds P.N."/>
            <person name="Schein J.E."/>
            <person name="Zhong S."/>
            <person name="Hamelin R.C."/>
            <person name="Grigoriev I.V."/>
            <person name="Szabo L.J."/>
            <person name="Martin F."/>
        </authorList>
    </citation>
    <scope>NUCLEOTIDE SEQUENCE [LARGE SCALE GENOMIC DNA]</scope>
    <source>
        <strain evidence="4">CRL 75-36-700-3 / race SCCL</strain>
    </source>
</reference>
<sequence>MPPGPGGTDSRDARGPPETHRGSVRVSVNEPYLTSSDTLVLGNSLKRDMPSETFELEVPFHPVSPLPPAQRPPGVAGGHRYRAASAVTLSQLYSCIPDRFRHPYTDPPTKNYHLLRFTQCLTPKFPTCQFNCLWTKYPSRTRSTSVEARMVVLHDPNSKGPQISLFLHRRTPPASSELLSATLGVYIIFALVVVIIGSLLLVVVLQLQSRRIEERLQAVIAAHQPRQPRPRTRASMPTPCPGIPPSRRPAASFPSVSCRGSIPDSSSSDDSPNTDFTVPHRIPNQLLSFNEKSTRWSHNSLTFKFLDEPYSPKSPESAHSLP</sequence>
<gene>
    <name evidence="3" type="ORF">PGTG_03937</name>
</gene>
<feature type="region of interest" description="Disordered" evidence="1">
    <location>
        <begin position="223"/>
        <end position="280"/>
    </location>
</feature>
<dbReference type="GeneID" id="10541289"/>
<dbReference type="Proteomes" id="UP000008783">
    <property type="component" value="Unassembled WGS sequence"/>
</dbReference>
<feature type="region of interest" description="Disordered" evidence="1">
    <location>
        <begin position="1"/>
        <end position="29"/>
    </location>
</feature>
<accession>E3K106</accession>
<dbReference type="OrthoDB" id="2504808at2759"/>
<feature type="transmembrane region" description="Helical" evidence="2">
    <location>
        <begin position="183"/>
        <end position="205"/>
    </location>
</feature>
<evidence type="ECO:0000313" key="4">
    <source>
        <dbReference type="Proteomes" id="UP000008783"/>
    </source>
</evidence>
<keyword evidence="4" id="KW-1185">Reference proteome</keyword>